<dbReference type="FunFam" id="2.30.29.30:FF:000059">
    <property type="entry name" value="neurobeachin isoform X1"/>
    <property type="match status" value="1"/>
</dbReference>
<keyword evidence="1" id="KW-0853">WD repeat</keyword>
<dbReference type="InterPro" id="IPR023362">
    <property type="entry name" value="PH-BEACH_dom"/>
</dbReference>
<sequence length="255" mass="28700">MCDHLIRAAKYRDHVTATQLIQKIINILTDKHGAWGNSAPSRPREFWRLDYWEDDLRRRRRFVRNPLGSTHPEATLKAAGEHALDEDVLVKGKQSIKSQVLGNQNSESEILLDGDDDTLSSLEDKDLDNFTGPVNLSAPAHLVAPSVVVKGTLSITSSEVYFEVDEEDPSFKKIDPKILAYTEGLHGKWLFSEIRSVFSRRFLLQNTALEIFMANRVSVMFNFPDQATVKKVVNCLPAVGIGTGFGLPQTRYFLI</sequence>
<dbReference type="InterPro" id="IPR010508">
    <property type="entry name" value="NBEA-like_DUF1088"/>
</dbReference>
<feature type="non-terminal residue" evidence="3">
    <location>
        <position position="255"/>
    </location>
</feature>
<feature type="domain" description="BEACH-type PH" evidence="2">
    <location>
        <begin position="129"/>
        <end position="237"/>
    </location>
</feature>
<dbReference type="InterPro" id="IPR050865">
    <property type="entry name" value="BEACH_Domain"/>
</dbReference>
<proteinExistence type="predicted"/>
<dbReference type="CDD" id="cd01201">
    <property type="entry name" value="PH_BEACH"/>
    <property type="match status" value="1"/>
</dbReference>
<feature type="non-terminal residue" evidence="3">
    <location>
        <position position="1"/>
    </location>
</feature>
<comment type="caution">
    <text evidence="3">The sequence shown here is derived from an EMBL/GenBank/DDBJ whole genome shotgun (WGS) entry which is preliminary data.</text>
</comment>
<evidence type="ECO:0000256" key="1">
    <source>
        <dbReference type="ARBA" id="ARBA00022574"/>
    </source>
</evidence>
<dbReference type="PANTHER" id="PTHR13743:SF64">
    <property type="entry name" value="LIPOPOLYSACCHARIDE-RESPONSIVE AND BEIGE-LIKE ANCHOR PROTEIN"/>
    <property type="match status" value="1"/>
</dbReference>
<evidence type="ECO:0000313" key="3">
    <source>
        <dbReference type="EMBL" id="NWJ02011.1"/>
    </source>
</evidence>
<dbReference type="InterPro" id="IPR011993">
    <property type="entry name" value="PH-like_dom_sf"/>
</dbReference>
<dbReference type="PANTHER" id="PTHR13743">
    <property type="entry name" value="BEIGE/BEACH-RELATED"/>
    <property type="match status" value="1"/>
</dbReference>
<protein>
    <submittedName>
        <fullName evidence="3">LRBA protein</fullName>
    </submittedName>
</protein>
<dbReference type="GO" id="GO:0005829">
    <property type="term" value="C:cytosol"/>
    <property type="evidence" value="ECO:0007669"/>
    <property type="project" value="TreeGrafter"/>
</dbReference>
<dbReference type="SUPFAM" id="SSF50729">
    <property type="entry name" value="PH domain-like"/>
    <property type="match status" value="1"/>
</dbReference>
<dbReference type="GO" id="GO:0019901">
    <property type="term" value="F:protein kinase binding"/>
    <property type="evidence" value="ECO:0007669"/>
    <property type="project" value="TreeGrafter"/>
</dbReference>
<dbReference type="Pfam" id="PF14844">
    <property type="entry name" value="PH_BEACH"/>
    <property type="match status" value="1"/>
</dbReference>
<dbReference type="EMBL" id="VWPW01009176">
    <property type="protein sequence ID" value="NWJ02011.1"/>
    <property type="molecule type" value="Genomic_DNA"/>
</dbReference>
<dbReference type="Pfam" id="PF06469">
    <property type="entry name" value="DUF1088"/>
    <property type="match status" value="1"/>
</dbReference>
<accession>A0A7K4LBK8</accession>
<dbReference type="GO" id="GO:0008104">
    <property type="term" value="P:intracellular protein localization"/>
    <property type="evidence" value="ECO:0007669"/>
    <property type="project" value="TreeGrafter"/>
</dbReference>
<dbReference type="PROSITE" id="PS51783">
    <property type="entry name" value="PH_BEACH"/>
    <property type="match status" value="1"/>
</dbReference>
<organism evidence="3 4">
    <name type="scientific">Crypturellus undulatus</name>
    <dbReference type="NCBI Taxonomy" id="48396"/>
    <lineage>
        <taxon>Eukaryota</taxon>
        <taxon>Metazoa</taxon>
        <taxon>Chordata</taxon>
        <taxon>Craniata</taxon>
        <taxon>Vertebrata</taxon>
        <taxon>Euteleostomi</taxon>
        <taxon>Archelosauria</taxon>
        <taxon>Archosauria</taxon>
        <taxon>Dinosauria</taxon>
        <taxon>Saurischia</taxon>
        <taxon>Theropoda</taxon>
        <taxon>Coelurosauria</taxon>
        <taxon>Aves</taxon>
        <taxon>Palaeognathae</taxon>
        <taxon>Tinamiformes</taxon>
        <taxon>Tinamidae</taxon>
        <taxon>Crypturellus</taxon>
    </lineage>
</organism>
<name>A0A7K4LBK8_9AVES</name>
<gene>
    <name evidence="3" type="primary">Lrba_3</name>
    <name evidence="3" type="ORF">CRYUND_R14731</name>
</gene>
<keyword evidence="4" id="KW-1185">Reference proteome</keyword>
<dbReference type="Gene3D" id="2.30.29.30">
    <property type="entry name" value="Pleckstrin-homology domain (PH domain)/Phosphotyrosine-binding domain (PTB)"/>
    <property type="match status" value="1"/>
</dbReference>
<dbReference type="AlphaFoldDB" id="A0A7K4LBK8"/>
<reference evidence="3 4" key="1">
    <citation type="submission" date="2019-09" db="EMBL/GenBank/DDBJ databases">
        <title>Bird 10,000 Genomes (B10K) Project - Family phase.</title>
        <authorList>
            <person name="Zhang G."/>
        </authorList>
    </citation>
    <scope>NUCLEOTIDE SEQUENCE [LARGE SCALE GENOMIC DNA]</scope>
    <source>
        <strain evidence="3">B10K-MSB-37135</strain>
        <tissue evidence="3">Heart</tissue>
    </source>
</reference>
<dbReference type="GO" id="GO:0016020">
    <property type="term" value="C:membrane"/>
    <property type="evidence" value="ECO:0007669"/>
    <property type="project" value="TreeGrafter"/>
</dbReference>
<dbReference type="Proteomes" id="UP000534426">
    <property type="component" value="Unassembled WGS sequence"/>
</dbReference>
<evidence type="ECO:0000313" key="4">
    <source>
        <dbReference type="Proteomes" id="UP000534426"/>
    </source>
</evidence>
<evidence type="ECO:0000259" key="2">
    <source>
        <dbReference type="PROSITE" id="PS51783"/>
    </source>
</evidence>